<keyword evidence="7 10" id="KW-0472">Membrane</keyword>
<evidence type="ECO:0000256" key="6">
    <source>
        <dbReference type="ARBA" id="ARBA00023077"/>
    </source>
</evidence>
<dbReference type="PANTHER" id="PTHR30069:SF40">
    <property type="entry name" value="TONB-DEPENDENT RECEPTOR NMB0964-RELATED"/>
    <property type="match status" value="1"/>
</dbReference>
<reference evidence="15" key="1">
    <citation type="submission" date="2022-03" db="EMBL/GenBank/DDBJ databases">
        <authorList>
            <person name="Woo C.Y."/>
        </authorList>
    </citation>
    <scope>NUCLEOTIDE SEQUENCE</scope>
    <source>
        <strain evidence="15">CYS-02</strain>
    </source>
</reference>
<dbReference type="InterPro" id="IPR039426">
    <property type="entry name" value="TonB-dep_rcpt-like"/>
</dbReference>
<evidence type="ECO:0000256" key="2">
    <source>
        <dbReference type="ARBA" id="ARBA00009810"/>
    </source>
</evidence>
<dbReference type="InterPro" id="IPR000531">
    <property type="entry name" value="Beta-barrel_TonB"/>
</dbReference>
<feature type="domain" description="TonB-dependent receptor-like beta-barrel" evidence="13">
    <location>
        <begin position="243"/>
        <end position="665"/>
    </location>
</feature>
<evidence type="ECO:0000256" key="9">
    <source>
        <dbReference type="ARBA" id="ARBA00023237"/>
    </source>
</evidence>
<evidence type="ECO:0000259" key="13">
    <source>
        <dbReference type="Pfam" id="PF00593"/>
    </source>
</evidence>
<evidence type="ECO:0000256" key="11">
    <source>
        <dbReference type="RuleBase" id="RU003357"/>
    </source>
</evidence>
<protein>
    <submittedName>
        <fullName evidence="15">TonB-dependent receptor</fullName>
    </submittedName>
</protein>
<keyword evidence="16" id="KW-1185">Reference proteome</keyword>
<evidence type="ECO:0000256" key="10">
    <source>
        <dbReference type="PROSITE-ProRule" id="PRU01360"/>
    </source>
</evidence>
<comment type="subcellular location">
    <subcellularLocation>
        <location evidence="1 10">Cell outer membrane</location>
        <topology evidence="1 10">Multi-pass membrane protein</topology>
    </subcellularLocation>
</comment>
<dbReference type="GO" id="GO:0009279">
    <property type="term" value="C:cell outer membrane"/>
    <property type="evidence" value="ECO:0007669"/>
    <property type="project" value="UniProtKB-SubCell"/>
</dbReference>
<dbReference type="GO" id="GO:0015344">
    <property type="term" value="F:siderophore uptake transmembrane transporter activity"/>
    <property type="evidence" value="ECO:0007669"/>
    <property type="project" value="TreeGrafter"/>
</dbReference>
<dbReference type="Gene3D" id="2.40.170.20">
    <property type="entry name" value="TonB-dependent receptor, beta-barrel domain"/>
    <property type="match status" value="1"/>
</dbReference>
<evidence type="ECO:0000256" key="7">
    <source>
        <dbReference type="ARBA" id="ARBA00023136"/>
    </source>
</evidence>
<dbReference type="RefSeq" id="WP_243304421.1">
    <property type="nucleotide sequence ID" value="NZ_JALGBI010000001.1"/>
</dbReference>
<evidence type="ECO:0000256" key="4">
    <source>
        <dbReference type="ARBA" id="ARBA00022452"/>
    </source>
</evidence>
<evidence type="ECO:0000313" key="16">
    <source>
        <dbReference type="Proteomes" id="UP001139447"/>
    </source>
</evidence>
<evidence type="ECO:0000259" key="14">
    <source>
        <dbReference type="Pfam" id="PF07715"/>
    </source>
</evidence>
<comment type="caution">
    <text evidence="15">The sequence shown here is derived from an EMBL/GenBank/DDBJ whole genome shotgun (WGS) entry which is preliminary data.</text>
</comment>
<dbReference type="InterPro" id="IPR036942">
    <property type="entry name" value="Beta-barrel_TonB_sf"/>
</dbReference>
<dbReference type="AlphaFoldDB" id="A0A9X1VUK6"/>
<keyword evidence="5 10" id="KW-0812">Transmembrane</keyword>
<evidence type="ECO:0000256" key="3">
    <source>
        <dbReference type="ARBA" id="ARBA00022448"/>
    </source>
</evidence>
<accession>A0A9X1VUK6</accession>
<proteinExistence type="inferred from homology"/>
<name>A0A9X1VUK6_9BURK</name>
<keyword evidence="12" id="KW-0732">Signal</keyword>
<dbReference type="PANTHER" id="PTHR30069">
    <property type="entry name" value="TONB-DEPENDENT OUTER MEMBRANE RECEPTOR"/>
    <property type="match status" value="1"/>
</dbReference>
<gene>
    <name evidence="15" type="ORF">MMF98_03665</name>
</gene>
<evidence type="ECO:0000256" key="5">
    <source>
        <dbReference type="ARBA" id="ARBA00022692"/>
    </source>
</evidence>
<comment type="similarity">
    <text evidence="2 10 11">Belongs to the TonB-dependent receptor family.</text>
</comment>
<dbReference type="SUPFAM" id="SSF56935">
    <property type="entry name" value="Porins"/>
    <property type="match status" value="1"/>
</dbReference>
<feature type="domain" description="TonB-dependent receptor plug" evidence="14">
    <location>
        <begin position="67"/>
        <end position="153"/>
    </location>
</feature>
<keyword evidence="6 11" id="KW-0798">TonB box</keyword>
<dbReference type="PROSITE" id="PS52016">
    <property type="entry name" value="TONB_DEPENDENT_REC_3"/>
    <property type="match status" value="1"/>
</dbReference>
<dbReference type="Gene3D" id="2.170.130.10">
    <property type="entry name" value="TonB-dependent receptor, plug domain"/>
    <property type="match status" value="1"/>
</dbReference>
<dbReference type="Pfam" id="PF00593">
    <property type="entry name" value="TonB_dep_Rec_b-barrel"/>
    <property type="match status" value="1"/>
</dbReference>
<keyword evidence="3 10" id="KW-0813">Transport</keyword>
<dbReference type="Proteomes" id="UP001139447">
    <property type="component" value="Unassembled WGS sequence"/>
</dbReference>
<feature type="signal peptide" evidence="12">
    <location>
        <begin position="1"/>
        <end position="24"/>
    </location>
</feature>
<keyword evidence="9 10" id="KW-0998">Cell outer membrane</keyword>
<evidence type="ECO:0000256" key="8">
    <source>
        <dbReference type="ARBA" id="ARBA00023170"/>
    </source>
</evidence>
<dbReference type="InterPro" id="IPR037066">
    <property type="entry name" value="Plug_dom_sf"/>
</dbReference>
<feature type="chain" id="PRO_5040936542" evidence="12">
    <location>
        <begin position="25"/>
        <end position="701"/>
    </location>
</feature>
<evidence type="ECO:0000313" key="15">
    <source>
        <dbReference type="EMBL" id="MCJ0762299.1"/>
    </source>
</evidence>
<dbReference type="GO" id="GO:0044718">
    <property type="term" value="P:siderophore transmembrane transport"/>
    <property type="evidence" value="ECO:0007669"/>
    <property type="project" value="TreeGrafter"/>
</dbReference>
<keyword evidence="4 10" id="KW-1134">Transmembrane beta strand</keyword>
<organism evidence="15 16">
    <name type="scientific">Variovorax terrae</name>
    <dbReference type="NCBI Taxonomy" id="2923278"/>
    <lineage>
        <taxon>Bacteria</taxon>
        <taxon>Pseudomonadati</taxon>
        <taxon>Pseudomonadota</taxon>
        <taxon>Betaproteobacteria</taxon>
        <taxon>Burkholderiales</taxon>
        <taxon>Comamonadaceae</taxon>
        <taxon>Variovorax</taxon>
    </lineage>
</organism>
<keyword evidence="8 15" id="KW-0675">Receptor</keyword>
<evidence type="ECO:0000256" key="1">
    <source>
        <dbReference type="ARBA" id="ARBA00004571"/>
    </source>
</evidence>
<evidence type="ECO:0000256" key="12">
    <source>
        <dbReference type="SAM" id="SignalP"/>
    </source>
</evidence>
<dbReference type="EMBL" id="JALGBI010000001">
    <property type="protein sequence ID" value="MCJ0762299.1"/>
    <property type="molecule type" value="Genomic_DNA"/>
</dbReference>
<dbReference type="InterPro" id="IPR012910">
    <property type="entry name" value="Plug_dom"/>
</dbReference>
<sequence length="701" mass="73898">MKKTFHRGAVGAAALALGSAAALAQTAPDTAAAPSLKEVTVTGNPLGTADLIAPAIQYSGTGLLLRSQTTLGETLDGTPGVSSTYFGPNASRPVIRGLDGDRIRILNNGGGALDASGLSYDHAVTADPLTIERVEVLRGPGALQYGGSAVGGAVNVIDNRIPREPQFDAKGGVAGKADLGFATGNSEKGGGFLVETGTDRYALHADVFDRSTSDVRVPLSLSCTQGGVTSFGNRICNSASNTRGGALGGSIFFDQGYLGASVSTYRNNYGTVAEDEATIRMRSNRYALEGELRGLGGFFQSVKGQFSHTDYQHTEFDAGDPKTTFKNKGDELRIEARQAKFGQLEGMIGLQVDNTNFSADGAEAFAPYSRTRQTALFAYEELGLSWGRLSFGTRVERVSVSSAGNPDIARFFVGSRDFTPVSYALGALVNLSRGWQATSNLAYTERAPKDYELFANGPHGATGTYEVGNPAFDKERSVNLDAGVKWKSGADSFALSAFVNNFKNYISLESTGNTRDTAGNGAGGVGVTDCGDGTSVQSGCTAGVLPEYAYQQVRARFTGLEASGTKRLLDGASTLDLELRGDLVRATNLDTNQPLPRIAPQRVGATLIWGQGPWGARLGFNHAARQDRVPTGQLPTDGYTLWNAALTYRMKAGVSNLLWYARLDNIGNQLAYSATSILTQTVPGRAPLPGRSLKVGLQASF</sequence>
<dbReference type="Pfam" id="PF07715">
    <property type="entry name" value="Plug"/>
    <property type="match status" value="1"/>
</dbReference>